<keyword evidence="2" id="KW-0963">Cytoplasm</keyword>
<feature type="repeat" description="Pumilio" evidence="7">
    <location>
        <begin position="757"/>
        <end position="795"/>
    </location>
</feature>
<feature type="domain" description="PUM-HD" evidence="9">
    <location>
        <begin position="474"/>
        <end position="821"/>
    </location>
</feature>
<dbReference type="InterPro" id="IPR033712">
    <property type="entry name" value="Pumilio_RNA-bd"/>
</dbReference>
<dbReference type="GO" id="GO:0000288">
    <property type="term" value="P:nuclear-transcribed mRNA catabolic process, deadenylation-dependent decay"/>
    <property type="evidence" value="ECO:0007669"/>
    <property type="project" value="TreeGrafter"/>
</dbReference>
<dbReference type="InterPro" id="IPR011989">
    <property type="entry name" value="ARM-like"/>
</dbReference>
<feature type="region of interest" description="Disordered" evidence="8">
    <location>
        <begin position="410"/>
        <end position="470"/>
    </location>
</feature>
<dbReference type="GO" id="GO:0005737">
    <property type="term" value="C:cytoplasm"/>
    <property type="evidence" value="ECO:0007669"/>
    <property type="project" value="UniProtKB-SubCell"/>
</dbReference>
<feature type="compositionally biased region" description="Polar residues" evidence="8">
    <location>
        <begin position="165"/>
        <end position="176"/>
    </location>
</feature>
<protein>
    <recommendedName>
        <fullName evidence="6">Pumilio homology domain family member 3</fullName>
    </recommendedName>
</protein>
<dbReference type="InterPro" id="IPR016024">
    <property type="entry name" value="ARM-type_fold"/>
</dbReference>
<keyword evidence="4" id="KW-0694">RNA-binding</keyword>
<feature type="compositionally biased region" description="Polar residues" evidence="8">
    <location>
        <begin position="381"/>
        <end position="395"/>
    </location>
</feature>
<accession>A0A0H5C0P3</accession>
<evidence type="ECO:0000256" key="1">
    <source>
        <dbReference type="ARBA" id="ARBA00004496"/>
    </source>
</evidence>
<evidence type="ECO:0000259" key="9">
    <source>
        <dbReference type="PROSITE" id="PS50303"/>
    </source>
</evidence>
<gene>
    <name evidence="10" type="primary">PUF3</name>
    <name evidence="10" type="ORF">BN1211_1010</name>
</gene>
<feature type="repeat" description="Pumilio" evidence="7">
    <location>
        <begin position="710"/>
        <end position="745"/>
    </location>
</feature>
<feature type="compositionally biased region" description="Low complexity" evidence="8">
    <location>
        <begin position="341"/>
        <end position="351"/>
    </location>
</feature>
<dbReference type="PANTHER" id="PTHR12537">
    <property type="entry name" value="RNA BINDING PROTEIN PUMILIO-RELATED"/>
    <property type="match status" value="1"/>
</dbReference>
<evidence type="ECO:0000256" key="3">
    <source>
        <dbReference type="ARBA" id="ARBA00022737"/>
    </source>
</evidence>
<dbReference type="InterPro" id="IPR033133">
    <property type="entry name" value="PUM-HD"/>
</dbReference>
<dbReference type="AlphaFoldDB" id="A0A0H5C0P3"/>
<dbReference type="Proteomes" id="UP000038830">
    <property type="component" value="Unassembled WGS sequence"/>
</dbReference>
<proteinExistence type="inferred from homology"/>
<comment type="subcellular location">
    <subcellularLocation>
        <location evidence="1">Cytoplasm</location>
    </subcellularLocation>
</comment>
<evidence type="ECO:0000256" key="4">
    <source>
        <dbReference type="ARBA" id="ARBA00022884"/>
    </source>
</evidence>
<dbReference type="SUPFAM" id="SSF48371">
    <property type="entry name" value="ARM repeat"/>
    <property type="match status" value="1"/>
</dbReference>
<dbReference type="PANTHER" id="PTHR12537:SF12">
    <property type="entry name" value="MATERNAL PROTEIN PUMILIO"/>
    <property type="match status" value="1"/>
</dbReference>
<dbReference type="EMBL" id="CDQK01000001">
    <property type="protein sequence ID" value="CEP21017.1"/>
    <property type="molecule type" value="Genomic_DNA"/>
</dbReference>
<feature type="region of interest" description="Disordered" evidence="8">
    <location>
        <begin position="161"/>
        <end position="193"/>
    </location>
</feature>
<keyword evidence="3" id="KW-0677">Repeat</keyword>
<evidence type="ECO:0000313" key="11">
    <source>
        <dbReference type="Proteomes" id="UP000038830"/>
    </source>
</evidence>
<feature type="repeat" description="Pumilio" evidence="7">
    <location>
        <begin position="602"/>
        <end position="637"/>
    </location>
</feature>
<dbReference type="GO" id="GO:0003730">
    <property type="term" value="F:mRNA 3'-UTR binding"/>
    <property type="evidence" value="ECO:0007669"/>
    <property type="project" value="TreeGrafter"/>
</dbReference>
<evidence type="ECO:0000256" key="5">
    <source>
        <dbReference type="ARBA" id="ARBA00060736"/>
    </source>
</evidence>
<evidence type="ECO:0000313" key="10">
    <source>
        <dbReference type="EMBL" id="CEP21017.1"/>
    </source>
</evidence>
<dbReference type="InterPro" id="IPR001313">
    <property type="entry name" value="Pumilio_RNA-bd_rpt"/>
</dbReference>
<dbReference type="Pfam" id="PF00806">
    <property type="entry name" value="PUF"/>
    <property type="match status" value="8"/>
</dbReference>
<evidence type="ECO:0000256" key="6">
    <source>
        <dbReference type="ARBA" id="ARBA00081811"/>
    </source>
</evidence>
<organism evidence="10 11">
    <name type="scientific">Cyberlindnera jadinii (strain ATCC 18201 / CBS 1600 / BCRC 20928 / JCM 3617 / NBRC 0987 / NRRL Y-1542)</name>
    <name type="common">Torula yeast</name>
    <name type="synonym">Candida utilis</name>
    <dbReference type="NCBI Taxonomy" id="983966"/>
    <lineage>
        <taxon>Eukaryota</taxon>
        <taxon>Fungi</taxon>
        <taxon>Dikarya</taxon>
        <taxon>Ascomycota</taxon>
        <taxon>Saccharomycotina</taxon>
        <taxon>Saccharomycetes</taxon>
        <taxon>Phaffomycetales</taxon>
        <taxon>Phaffomycetaceae</taxon>
        <taxon>Cyberlindnera</taxon>
    </lineage>
</organism>
<feature type="repeat" description="Pumilio" evidence="7">
    <location>
        <begin position="566"/>
        <end position="601"/>
    </location>
</feature>
<feature type="repeat" description="Pumilio" evidence="7">
    <location>
        <begin position="674"/>
        <end position="709"/>
    </location>
</feature>
<dbReference type="Gene3D" id="1.25.10.10">
    <property type="entry name" value="Leucine-rich Repeat Variant"/>
    <property type="match status" value="1"/>
</dbReference>
<feature type="repeat" description="Pumilio" evidence="7">
    <location>
        <begin position="638"/>
        <end position="673"/>
    </location>
</feature>
<dbReference type="FunFam" id="1.25.10.10:FF:000004">
    <property type="entry name" value="Pumilio homolog 1 isoform 2"/>
    <property type="match status" value="1"/>
</dbReference>
<evidence type="ECO:0000256" key="8">
    <source>
        <dbReference type="SAM" id="MobiDB-lite"/>
    </source>
</evidence>
<feature type="region of interest" description="Disordered" evidence="8">
    <location>
        <begin position="330"/>
        <end position="398"/>
    </location>
</feature>
<evidence type="ECO:0000256" key="2">
    <source>
        <dbReference type="ARBA" id="ARBA00022490"/>
    </source>
</evidence>
<feature type="repeat" description="Pumilio" evidence="7">
    <location>
        <begin position="530"/>
        <end position="565"/>
    </location>
</feature>
<dbReference type="CDD" id="cd07920">
    <property type="entry name" value="Pumilio"/>
    <property type="match status" value="1"/>
</dbReference>
<dbReference type="PROSITE" id="PS50302">
    <property type="entry name" value="PUM"/>
    <property type="match status" value="8"/>
</dbReference>
<reference evidence="11" key="1">
    <citation type="journal article" date="2015" name="J. Biotechnol.">
        <title>The structure of the Cyberlindnera jadinii genome and its relation to Candida utilis analyzed by the occurrence of single nucleotide polymorphisms.</title>
        <authorList>
            <person name="Rupp O."/>
            <person name="Brinkrolf K."/>
            <person name="Buerth C."/>
            <person name="Kunigo M."/>
            <person name="Schneider J."/>
            <person name="Jaenicke S."/>
            <person name="Goesmann A."/>
            <person name="Puehler A."/>
            <person name="Jaeger K.-E."/>
            <person name="Ernst J.F."/>
        </authorList>
    </citation>
    <scope>NUCLEOTIDE SEQUENCE [LARGE SCALE GENOMIC DNA]</scope>
    <source>
        <strain evidence="11">ATCC 18201 / CBS 1600 / BCRC 20928 / JCM 3617 / NBRC 0987 / NRRL Y-1542</strain>
    </source>
</reference>
<comment type="similarity">
    <text evidence="5">Belongs to the PUF3 family.</text>
</comment>
<name>A0A0H5C0P3_CYBJN</name>
<feature type="compositionally biased region" description="Low complexity" evidence="8">
    <location>
        <begin position="426"/>
        <end position="435"/>
    </location>
</feature>
<evidence type="ECO:0000256" key="7">
    <source>
        <dbReference type="PROSITE-ProRule" id="PRU00317"/>
    </source>
</evidence>
<dbReference type="PROSITE" id="PS50303">
    <property type="entry name" value="PUM_HD"/>
    <property type="match status" value="1"/>
</dbReference>
<sequence length="834" mass="91298">MMTDSNTHRWETTEARHSALDQIDPDLGSIISSLSANSNLNNNNNSNALNTENIGKFHTSASYAGSDVDSTDYNGAFGFKRGTLSLGGLSQSGAGGNGGASRLQSNMFASASISGGIPSHSSVASTGGGSGRFLEKFSAVAEATREVELLGGGLGSLSIGTTSGRVPSSSRRTSFLTPEGTMPNKPFLDSTNGSIDEGLNVPSSRQSVSERIDNYLSNNGSPTQAFKTPAAASTTGAVSRAMSISSDVRSEHNSVISDHVSDNNVNSTNIWNTQSAASAATFMPMYGQASVQQQQQQMLPPGMGSPQGYPAQGYPPQMYPFGFPPFPFMPMMPPQFGDNGVQGQQYAQQQGDTPAQEITNSDGSSDSKDKPSGESNGAVHPQSQHAQPGFNNNGSPFMYPQAFSPFPFMSPPLTVPQIMSPMGGPQQQQQQQQQQGRKPRSPKPSGQVSGQNAGRGGHFNGNGRQPGKPKMQFYRSAALEEFRNSGNKNHKLKDIFGNAVEFSKDQHGSRFIQQALAESTEEEKEVFFNEIRDVAVDLMTDVFGNYVIQKYFEHGSETQKKVLLDEMRGKIKDLSLQMYGCRVVQRAIEFVALNDQIAIINELKDYVLPCIKDQNGNHVIQKAIEKIPIVEVSFIFDSLKEHIYHLSTHPYGCRVIQRLLEFSNEEDQIYILNELNKFTYFLIQDQYGNYVIQHIIEHGKPEDKTAIVQVVSDSVVDLSKHKFASNVVEKCVMFGNEEQVALILDKVLVNNDKDDDSVVDDRSPLGLMMKDQFANYVVQKLVEVSKGKKKRILIKKIKQYLKQISKPNYGKHLASIEKLIVLAETAEISDDDDE</sequence>
<feature type="repeat" description="Pumilio" evidence="7">
    <location>
        <begin position="494"/>
        <end position="529"/>
    </location>
</feature>
<dbReference type="SMART" id="SM00025">
    <property type="entry name" value="Pumilio"/>
    <property type="match status" value="8"/>
</dbReference>